<feature type="active site" description="Charge relay system" evidence="5">
    <location>
        <position position="466"/>
    </location>
</feature>
<dbReference type="InterPro" id="IPR050131">
    <property type="entry name" value="Peptidase_S8_subtilisin-like"/>
</dbReference>
<evidence type="ECO:0000256" key="5">
    <source>
        <dbReference type="PROSITE-ProRule" id="PRU01240"/>
    </source>
</evidence>
<dbReference type="Gene3D" id="3.30.70.80">
    <property type="entry name" value="Peptidase S8 propeptide/proteinase inhibitor I9"/>
    <property type="match status" value="1"/>
</dbReference>
<evidence type="ECO:0000259" key="9">
    <source>
        <dbReference type="Pfam" id="PF00082"/>
    </source>
</evidence>
<dbReference type="PROSITE" id="PS00138">
    <property type="entry name" value="SUBTILASE_SER"/>
    <property type="match status" value="1"/>
</dbReference>
<keyword evidence="4 5" id="KW-0720">Serine protease</keyword>
<dbReference type="InterPro" id="IPR023828">
    <property type="entry name" value="Peptidase_S8_Ser-AS"/>
</dbReference>
<feature type="region of interest" description="Disordered" evidence="7">
    <location>
        <begin position="103"/>
        <end position="241"/>
    </location>
</feature>
<feature type="compositionally biased region" description="Pro residues" evidence="7">
    <location>
        <begin position="113"/>
        <end position="136"/>
    </location>
</feature>
<dbReference type="PROSITE" id="PS00136">
    <property type="entry name" value="SUBTILASE_ASP"/>
    <property type="match status" value="1"/>
</dbReference>
<dbReference type="RefSeq" id="WP_395511115.1">
    <property type="nucleotide sequence ID" value="NZ_JBBDHD010000050.1"/>
</dbReference>
<dbReference type="Proteomes" id="UP001610631">
    <property type="component" value="Unassembled WGS sequence"/>
</dbReference>
<reference evidence="11 12" key="1">
    <citation type="submission" date="2024-03" db="EMBL/GenBank/DDBJ databases">
        <title>Whole genome sequencing of Streptomyces racemochromogenes, to identify antimicrobial biosynthetic gene clusters.</title>
        <authorList>
            <person name="Suryawanshi P."/>
            <person name="Krishnaraj P.U."/>
            <person name="Arun Y.P."/>
            <person name="Suryawanshi M.P."/>
            <person name="Rakshit O."/>
        </authorList>
    </citation>
    <scope>NUCLEOTIDE SEQUENCE [LARGE SCALE GENOMIC DNA]</scope>
    <source>
        <strain evidence="11 12">AUDT626</strain>
    </source>
</reference>
<dbReference type="PROSITE" id="PS51892">
    <property type="entry name" value="SUBTILASE"/>
    <property type="match status" value="1"/>
</dbReference>
<feature type="compositionally biased region" description="Pro residues" evidence="7">
    <location>
        <begin position="144"/>
        <end position="163"/>
    </location>
</feature>
<dbReference type="Gene3D" id="3.40.50.200">
    <property type="entry name" value="Peptidase S8/S53 domain"/>
    <property type="match status" value="1"/>
</dbReference>
<evidence type="ECO:0000313" key="12">
    <source>
        <dbReference type="Proteomes" id="UP001610631"/>
    </source>
</evidence>
<feature type="signal peptide" evidence="8">
    <location>
        <begin position="1"/>
        <end position="28"/>
    </location>
</feature>
<feature type="domain" description="Peptidase S8/S53" evidence="9">
    <location>
        <begin position="267"/>
        <end position="499"/>
    </location>
</feature>
<dbReference type="InterPro" id="IPR023827">
    <property type="entry name" value="Peptidase_S8_Asp-AS"/>
</dbReference>
<dbReference type="Pfam" id="PF00082">
    <property type="entry name" value="Peptidase_S8"/>
    <property type="match status" value="1"/>
</dbReference>
<accession>A0ABW7PG06</accession>
<dbReference type="InterPro" id="IPR036852">
    <property type="entry name" value="Peptidase_S8/S53_dom_sf"/>
</dbReference>
<keyword evidence="12" id="KW-1185">Reference proteome</keyword>
<evidence type="ECO:0000256" key="4">
    <source>
        <dbReference type="ARBA" id="ARBA00022825"/>
    </source>
</evidence>
<dbReference type="InterPro" id="IPR015500">
    <property type="entry name" value="Peptidase_S8_subtilisin-rel"/>
</dbReference>
<sequence length="522" mass="51583">MTVMTALLPAAALLAAATALPPHPGAHADGAAAPTASYVVVLKDATTRAPARALASEAAKAGDRVDAVYDTALDGFAVTTTAARAAALAADPRVASVEPDTVYRITDPTNGTPEPPAPAPPTAAQPAPPVATPAPARPAAGQPSPAPSAPAPSAPAPSAPAPSAPAQAGPDQPAPPQPSPAPSTADQAAPHSPAPTPPTADQPAPTPSAPAPPTPDQPAPTPSAPAQARPERPGVAGGSQARAPWHLDRLDQHALPLDGSYTYPATGEGVTVYVVDTGINTLHQEFGGRARTGFNALWMEGSDDCNGHGTHVAGTVGGTTYGVAKGVSLVGVKVADCRGDARLSHILRGLDWMVKDATRGGLPLRPAVANMSLGGSRSHSMDAAVIRAAAYGITVTVAAGNEGRDACAGSPSNVPQAVTVAATDTADRHPSFSNRGPCVDISAPGVAVVSAWKGTATALARATGTSMAAPHVAGAAALLLAGGTVHTPEQVRAALLRDAARGLIADLPAGTPNLLLQVPAGT</sequence>
<dbReference type="PRINTS" id="PR00723">
    <property type="entry name" value="SUBTILISIN"/>
</dbReference>
<feature type="chain" id="PRO_5046009503" evidence="8">
    <location>
        <begin position="29"/>
        <end position="522"/>
    </location>
</feature>
<feature type="compositionally biased region" description="Low complexity" evidence="7">
    <location>
        <begin position="182"/>
        <end position="191"/>
    </location>
</feature>
<evidence type="ECO:0000256" key="6">
    <source>
        <dbReference type="RuleBase" id="RU003355"/>
    </source>
</evidence>
<dbReference type="PANTHER" id="PTHR43806">
    <property type="entry name" value="PEPTIDASE S8"/>
    <property type="match status" value="1"/>
</dbReference>
<keyword evidence="8" id="KW-0732">Signal</keyword>
<evidence type="ECO:0000259" key="10">
    <source>
        <dbReference type="Pfam" id="PF05922"/>
    </source>
</evidence>
<proteinExistence type="inferred from homology"/>
<feature type="active site" description="Charge relay system" evidence="5">
    <location>
        <position position="308"/>
    </location>
</feature>
<feature type="domain" description="Inhibitor I9" evidence="10">
    <location>
        <begin position="38"/>
        <end position="105"/>
    </location>
</feature>
<evidence type="ECO:0000256" key="2">
    <source>
        <dbReference type="ARBA" id="ARBA00022670"/>
    </source>
</evidence>
<dbReference type="CDD" id="cd04077">
    <property type="entry name" value="Peptidases_S8_PCSK9_ProteinaseK_like"/>
    <property type="match status" value="1"/>
</dbReference>
<dbReference type="PANTHER" id="PTHR43806:SF11">
    <property type="entry name" value="CEREVISIN-RELATED"/>
    <property type="match status" value="1"/>
</dbReference>
<dbReference type="InterPro" id="IPR000209">
    <property type="entry name" value="Peptidase_S8/S53_dom"/>
</dbReference>
<organism evidence="11 12">
    <name type="scientific">Streptomyces racemochromogenes</name>
    <dbReference type="NCBI Taxonomy" id="67353"/>
    <lineage>
        <taxon>Bacteria</taxon>
        <taxon>Bacillati</taxon>
        <taxon>Actinomycetota</taxon>
        <taxon>Actinomycetes</taxon>
        <taxon>Kitasatosporales</taxon>
        <taxon>Streptomycetaceae</taxon>
        <taxon>Streptomyces</taxon>
    </lineage>
</organism>
<evidence type="ECO:0000256" key="8">
    <source>
        <dbReference type="SAM" id="SignalP"/>
    </source>
</evidence>
<name>A0ABW7PG06_9ACTN</name>
<dbReference type="InterPro" id="IPR037045">
    <property type="entry name" value="S8pro/Inhibitor_I9_sf"/>
</dbReference>
<comment type="similarity">
    <text evidence="1 5 6">Belongs to the peptidase S8 family.</text>
</comment>
<evidence type="ECO:0000313" key="11">
    <source>
        <dbReference type="EMBL" id="MFH7597340.1"/>
    </source>
</evidence>
<evidence type="ECO:0000256" key="3">
    <source>
        <dbReference type="ARBA" id="ARBA00022801"/>
    </source>
</evidence>
<dbReference type="SUPFAM" id="SSF54897">
    <property type="entry name" value="Protease propeptides/inhibitors"/>
    <property type="match status" value="1"/>
</dbReference>
<keyword evidence="3 5" id="KW-0378">Hydrolase</keyword>
<gene>
    <name evidence="11" type="ORF">WDV06_19880</name>
</gene>
<dbReference type="InterPro" id="IPR034193">
    <property type="entry name" value="PCSK9_ProteinaseK-like"/>
</dbReference>
<dbReference type="InterPro" id="IPR010259">
    <property type="entry name" value="S8pro/Inhibitor_I9"/>
</dbReference>
<dbReference type="InterPro" id="IPR022398">
    <property type="entry name" value="Peptidase_S8_His-AS"/>
</dbReference>
<evidence type="ECO:0000256" key="1">
    <source>
        <dbReference type="ARBA" id="ARBA00011073"/>
    </source>
</evidence>
<feature type="active site" description="Charge relay system" evidence="5">
    <location>
        <position position="276"/>
    </location>
</feature>
<feature type="compositionally biased region" description="Pro residues" evidence="7">
    <location>
        <begin position="172"/>
        <end position="181"/>
    </location>
</feature>
<protein>
    <submittedName>
        <fullName evidence="11">S8 family peptidase</fullName>
    </submittedName>
</protein>
<feature type="compositionally biased region" description="Pro residues" evidence="7">
    <location>
        <begin position="192"/>
        <end position="223"/>
    </location>
</feature>
<dbReference type="Pfam" id="PF05922">
    <property type="entry name" value="Inhibitor_I9"/>
    <property type="match status" value="1"/>
</dbReference>
<dbReference type="PROSITE" id="PS00137">
    <property type="entry name" value="SUBTILASE_HIS"/>
    <property type="match status" value="1"/>
</dbReference>
<dbReference type="EMBL" id="JBBDHD010000050">
    <property type="protein sequence ID" value="MFH7597340.1"/>
    <property type="molecule type" value="Genomic_DNA"/>
</dbReference>
<evidence type="ECO:0000256" key="7">
    <source>
        <dbReference type="SAM" id="MobiDB-lite"/>
    </source>
</evidence>
<dbReference type="SUPFAM" id="SSF52743">
    <property type="entry name" value="Subtilisin-like"/>
    <property type="match status" value="1"/>
</dbReference>
<comment type="caution">
    <text evidence="11">The sequence shown here is derived from an EMBL/GenBank/DDBJ whole genome shotgun (WGS) entry which is preliminary data.</text>
</comment>
<keyword evidence="2 5" id="KW-0645">Protease</keyword>